<reference evidence="2" key="2">
    <citation type="journal article" date="2015" name="Fish Shellfish Immunol.">
        <title>Early steps in the European eel (Anguilla anguilla)-Vibrio vulnificus interaction in the gills: Role of the RtxA13 toxin.</title>
        <authorList>
            <person name="Callol A."/>
            <person name="Pajuelo D."/>
            <person name="Ebbesson L."/>
            <person name="Teles M."/>
            <person name="MacKenzie S."/>
            <person name="Amaro C."/>
        </authorList>
    </citation>
    <scope>NUCLEOTIDE SEQUENCE</scope>
</reference>
<accession>A0A0E9XTS7</accession>
<dbReference type="AlphaFoldDB" id="A0A0E9XTS7"/>
<dbReference type="EMBL" id="GBXM01002425">
    <property type="protein sequence ID" value="JAI06153.1"/>
    <property type="molecule type" value="Transcribed_RNA"/>
</dbReference>
<evidence type="ECO:0000256" key="1">
    <source>
        <dbReference type="SAM" id="Phobius"/>
    </source>
</evidence>
<proteinExistence type="predicted"/>
<reference evidence="2" key="1">
    <citation type="submission" date="2014-11" db="EMBL/GenBank/DDBJ databases">
        <authorList>
            <person name="Amaro Gonzalez C."/>
        </authorList>
    </citation>
    <scope>NUCLEOTIDE SEQUENCE</scope>
</reference>
<feature type="transmembrane region" description="Helical" evidence="1">
    <location>
        <begin position="41"/>
        <end position="60"/>
    </location>
</feature>
<keyword evidence="1" id="KW-0812">Transmembrane</keyword>
<protein>
    <submittedName>
        <fullName evidence="2">Uncharacterized protein</fullName>
    </submittedName>
</protein>
<sequence length="65" mass="7313">MEVLIHVMFERMSVPLTSLRSGARCLQSNQPFFPLPFVLKIHVFLSSCLVLMVSTVNTVGRCMSL</sequence>
<name>A0A0E9XTS7_ANGAN</name>
<keyword evidence="1" id="KW-1133">Transmembrane helix</keyword>
<organism evidence="2">
    <name type="scientific">Anguilla anguilla</name>
    <name type="common">European freshwater eel</name>
    <name type="synonym">Muraena anguilla</name>
    <dbReference type="NCBI Taxonomy" id="7936"/>
    <lineage>
        <taxon>Eukaryota</taxon>
        <taxon>Metazoa</taxon>
        <taxon>Chordata</taxon>
        <taxon>Craniata</taxon>
        <taxon>Vertebrata</taxon>
        <taxon>Euteleostomi</taxon>
        <taxon>Actinopterygii</taxon>
        <taxon>Neopterygii</taxon>
        <taxon>Teleostei</taxon>
        <taxon>Anguilliformes</taxon>
        <taxon>Anguillidae</taxon>
        <taxon>Anguilla</taxon>
    </lineage>
</organism>
<evidence type="ECO:0000313" key="2">
    <source>
        <dbReference type="EMBL" id="JAI06153.1"/>
    </source>
</evidence>
<keyword evidence="1" id="KW-0472">Membrane</keyword>